<sequence length="288" mass="32066">MKYLVITVAAVLLLVTGSLIIAGFRWKDKSRKLLEGMESAVEVPESGFYRPQMLEGLPEPVQRYFRTVLEPGVPLLTGVRVLHRGTFNMAEEGSNWKAFSSEQRVSVYPPGFLWDARISILPGLDARVHDGYIDGEGLLKASLGGLIPLVELEGSGEIARGELMRWLAEAAWYPTALLPGRNLHWEAVDGTSARAVLQDGGIDLSLLFRFTDEGLIDSVWSDGRERMVAGGTERTPWEGRWSNYQWREGMLIPLSGEVLWLLPGGEKPYWRGEITEIEYEYADTGGAP</sequence>
<dbReference type="OrthoDB" id="9786534at2"/>
<organism evidence="1 2">
    <name type="scientific">Marispirochaeta aestuarii</name>
    <dbReference type="NCBI Taxonomy" id="1963862"/>
    <lineage>
        <taxon>Bacteria</taxon>
        <taxon>Pseudomonadati</taxon>
        <taxon>Spirochaetota</taxon>
        <taxon>Spirochaetia</taxon>
        <taxon>Spirochaetales</taxon>
        <taxon>Spirochaetaceae</taxon>
        <taxon>Marispirochaeta</taxon>
    </lineage>
</organism>
<dbReference type="InterPro" id="IPR054213">
    <property type="entry name" value="DUF6920"/>
</dbReference>
<reference evidence="1 2" key="1">
    <citation type="submission" date="2017-03" db="EMBL/GenBank/DDBJ databases">
        <title>Draft Genome sequence of Marispirochaeta sp. strain JC444.</title>
        <authorList>
            <person name="Shivani Y."/>
            <person name="Subhash Y."/>
            <person name="Sasikala C."/>
            <person name="Ramana C."/>
        </authorList>
    </citation>
    <scope>NUCLEOTIDE SEQUENCE [LARGE SCALE GENOMIC DNA]</scope>
    <source>
        <strain evidence="1 2">JC444</strain>
    </source>
</reference>
<proteinExistence type="predicted"/>
<gene>
    <name evidence="1" type="ORF">B4O97_08675</name>
</gene>
<dbReference type="EMBL" id="MWQY01000008">
    <property type="protein sequence ID" value="ORC35706.1"/>
    <property type="molecule type" value="Genomic_DNA"/>
</dbReference>
<protein>
    <submittedName>
        <fullName evidence="1">Uncharacterized protein</fullName>
    </submittedName>
</protein>
<dbReference type="STRING" id="1963862.B4O97_08675"/>
<name>A0A1Y1RZZ0_9SPIO</name>
<evidence type="ECO:0000313" key="1">
    <source>
        <dbReference type="EMBL" id="ORC35706.1"/>
    </source>
</evidence>
<dbReference type="Pfam" id="PF21900">
    <property type="entry name" value="DUF6920"/>
    <property type="match status" value="1"/>
</dbReference>
<evidence type="ECO:0000313" key="2">
    <source>
        <dbReference type="Proteomes" id="UP000192343"/>
    </source>
</evidence>
<dbReference type="AlphaFoldDB" id="A0A1Y1RZZ0"/>
<dbReference type="RefSeq" id="WP_083050058.1">
    <property type="nucleotide sequence ID" value="NZ_MWQY01000008.1"/>
</dbReference>
<keyword evidence="2" id="KW-1185">Reference proteome</keyword>
<accession>A0A1Y1RZZ0</accession>
<comment type="caution">
    <text evidence="1">The sequence shown here is derived from an EMBL/GenBank/DDBJ whole genome shotgun (WGS) entry which is preliminary data.</text>
</comment>
<dbReference type="Proteomes" id="UP000192343">
    <property type="component" value="Unassembled WGS sequence"/>
</dbReference>